<feature type="signal peptide" evidence="11">
    <location>
        <begin position="1"/>
        <end position="30"/>
    </location>
</feature>
<name>A0A835XLM4_9CHLO</name>
<comment type="caution">
    <text evidence="13">The sequence shown here is derived from an EMBL/GenBank/DDBJ whole genome shotgun (WGS) entry which is preliminary data.</text>
</comment>
<feature type="chain" id="PRO_5032311088" description="SRCR domain-containing protein" evidence="11">
    <location>
        <begin position="31"/>
        <end position="1632"/>
    </location>
</feature>
<evidence type="ECO:0000256" key="4">
    <source>
        <dbReference type="ARBA" id="ARBA00022729"/>
    </source>
</evidence>
<dbReference type="SUPFAM" id="SSF56487">
    <property type="entry name" value="SRCR-like"/>
    <property type="match status" value="1"/>
</dbReference>
<dbReference type="Pfam" id="PF00530">
    <property type="entry name" value="SRCR"/>
    <property type="match status" value="1"/>
</dbReference>
<dbReference type="Gene3D" id="3.40.390.10">
    <property type="entry name" value="Collagenase (Catalytic Domain)"/>
    <property type="match status" value="1"/>
</dbReference>
<keyword evidence="5" id="KW-0378">Hydrolase</keyword>
<feature type="compositionally biased region" description="Pro residues" evidence="9">
    <location>
        <begin position="832"/>
        <end position="850"/>
    </location>
</feature>
<feature type="compositionally biased region" description="Low complexity" evidence="9">
    <location>
        <begin position="1557"/>
        <end position="1569"/>
    </location>
</feature>
<evidence type="ECO:0000256" key="5">
    <source>
        <dbReference type="ARBA" id="ARBA00022801"/>
    </source>
</evidence>
<feature type="compositionally biased region" description="Polar residues" evidence="9">
    <location>
        <begin position="1498"/>
        <end position="1512"/>
    </location>
</feature>
<gene>
    <name evidence="13" type="ORF">HYH03_015568</name>
</gene>
<dbReference type="EMBL" id="JAEHOE010000123">
    <property type="protein sequence ID" value="KAG2485759.1"/>
    <property type="molecule type" value="Genomic_DNA"/>
</dbReference>
<evidence type="ECO:0000256" key="3">
    <source>
        <dbReference type="ARBA" id="ARBA00022723"/>
    </source>
</evidence>
<evidence type="ECO:0000256" key="6">
    <source>
        <dbReference type="ARBA" id="ARBA00022833"/>
    </source>
</evidence>
<feature type="transmembrane region" description="Helical" evidence="10">
    <location>
        <begin position="1352"/>
        <end position="1376"/>
    </location>
</feature>
<evidence type="ECO:0000313" key="13">
    <source>
        <dbReference type="EMBL" id="KAG2485759.1"/>
    </source>
</evidence>
<evidence type="ECO:0000256" key="10">
    <source>
        <dbReference type="SAM" id="Phobius"/>
    </source>
</evidence>
<dbReference type="GO" id="GO:0006508">
    <property type="term" value="P:proteolysis"/>
    <property type="evidence" value="ECO:0007669"/>
    <property type="project" value="UniProtKB-KW"/>
</dbReference>
<evidence type="ECO:0000256" key="11">
    <source>
        <dbReference type="SAM" id="SignalP"/>
    </source>
</evidence>
<dbReference type="SMART" id="SM00202">
    <property type="entry name" value="SR"/>
    <property type="match status" value="1"/>
</dbReference>
<dbReference type="PRINTS" id="PR01217">
    <property type="entry name" value="PRICHEXTENSN"/>
</dbReference>
<sequence length="1632" mass="166233">MRLRGAFRASACVLLLVLLVPCRTPSFAKAQTSALLDASDKADASASGAATEPHASDPEAGGLPARGPSSKPVDASAVGASRPFLALRDTVRASAKDAHRLYEQAGQVASVAYLLFGAAEPLSRAQGSSSALLPYLNPTILRLYASRPNRCGARLTRQLYELTQELYGTDDLRACHYTLYTALRDTFGWVRDNVPLRIQQVEGQPLADAAWTDQQLVPDLELTAALVDALADEARLGEVAAQLSAACGLHPTDFAALVPRIASVLAGLHADLTVLQGLASEFFNSHWEPDTGESIRRSLLDLVAGAGPKGRAVSSGGGGAAVAEGAWAAAAVGLDARDSGARRMSAKQQRQLLHRRPETAGSAVDFAAGDDASDADAYGEESAQQLPATTPAEALTRALERRRRRQLVSGLIPANYFYDMPPSSFTVRPPSDMAPLYIPLVFHVMLYTDNDGVSVGPDQYGNAASYLQRLVRIANYMTKPTKIQFWIKEVRSDPGAHPYLLLLNRQDWLDCPNGGGGGCLASSGFVSSNVADFPRSINVFIVSDSTAASGVPLGRAFVPGSDVTPGQGHVFMTWDGVTPAGSNSARAYNDGPNTLAHELMHHLGLQHTFGMATGLGASCSDDDYILDTPSALGSASSSSFAATATQYCLELFFGVYGGDWDAAYARWAVALGIPAADMNAWADSCPNKVGYDELGNYMTYNTAVCFAALGHFTPGQAQRMHHLTAELNPVLYGWGQYYAATSPPPPPAASPPPEADTNICTVTRGGCACKASWVQGNTAYAYCDRTGGSNALFCEVASPSSCANCTAAGSPCVLSCAGTARQCRKSLAPGTANPPPPPPRPPSPPPMPPPPPPAPVPSICMMSASGCPCRSTWAYSGQYVRYCAAPDGASTLWCQVDPSCPSFSPADPYQDCAANLSRTVCGDWSVRFTSFISGLEPPSPPPAPPSPPPSPPAPPPLPWPPNPASGAVARTSATLVLAAPNCSAWTEPALVRPALLAELAVAAKLAPAYVDLNSAACVPAPAPSVLAANWTIAFPPSMAAKEIAALVLLMGSTAAMAAGLSPSFQAAWGSVASAAYLGTSVLQRPLLAAKGPLLPYRLDNATLGAVQVLLPDGTTGLICNADPLTTAEAAAVCRNLGFAGGVPATPSVLPPVNDTASPTLFLDGLSCGASAASIAECASAGWAVAGARCNRETAFGVSCSGGVAALLDVAAAVNVSDCAGATIASSLLLADLFVELAANVYKVPASALLPRDRPSCVRLPGGQLQVRVNFSVAFPVGATAKQVDAAQDATSGTNYLSVLSTAFQSRWGAPAAATEAGVVVVAPSELCEGDGNSGGSRTCGPDSGSNPPLETWQIVLIAVGGFLVLVLIGLAVFFVVRRSSARVQHHRESGWDAAPPPAGAAAAVAVAAPPPGGQGPFRVGSGRIAPEPPAAAGQAMWPPALAEAPAAAAAAAAATAAMTPPRPAGSLRPSPRGSSDGGGAVPPVAGGLTAALTPAPRASTSGRSLRAGSNSGAAAPPAPLADPFAPMGAAPAAAAAPGVGAGLEAQDLVGPRGGRLGPLAPLGPAGARPQWGGAQGTGSLPPIVPIGGGGTPGRRPLPPLGTPGGSGPVRDGPELEPSPARDARPPGGLPPL</sequence>
<keyword evidence="10" id="KW-0812">Transmembrane</keyword>
<evidence type="ECO:0000256" key="9">
    <source>
        <dbReference type="SAM" id="MobiDB-lite"/>
    </source>
</evidence>
<feature type="region of interest" description="Disordered" evidence="9">
    <location>
        <begin position="935"/>
        <end position="964"/>
    </location>
</feature>
<keyword evidence="6" id="KW-0862">Zinc</keyword>
<dbReference type="InterPro" id="IPR024079">
    <property type="entry name" value="MetalloPept_cat_dom_sf"/>
</dbReference>
<dbReference type="GO" id="GO:0016020">
    <property type="term" value="C:membrane"/>
    <property type="evidence" value="ECO:0007669"/>
    <property type="project" value="InterPro"/>
</dbReference>
<dbReference type="InterPro" id="IPR008754">
    <property type="entry name" value="Peptidase_M43"/>
</dbReference>
<feature type="compositionally biased region" description="Low complexity" evidence="9">
    <location>
        <begin position="1459"/>
        <end position="1474"/>
    </location>
</feature>
<protein>
    <recommendedName>
        <fullName evidence="12">SRCR domain-containing protein</fullName>
    </recommendedName>
</protein>
<dbReference type="InterPro" id="IPR036772">
    <property type="entry name" value="SRCR-like_dom_sf"/>
</dbReference>
<evidence type="ECO:0000256" key="8">
    <source>
        <dbReference type="ARBA" id="ARBA00023157"/>
    </source>
</evidence>
<feature type="region of interest" description="Disordered" evidence="9">
    <location>
        <begin position="1459"/>
        <end position="1519"/>
    </location>
</feature>
<comment type="similarity">
    <text evidence="1">Belongs to the peptidase M43B family.</text>
</comment>
<accession>A0A835XLM4</accession>
<evidence type="ECO:0000256" key="1">
    <source>
        <dbReference type="ARBA" id="ARBA00008721"/>
    </source>
</evidence>
<dbReference type="Proteomes" id="UP000612055">
    <property type="component" value="Unassembled WGS sequence"/>
</dbReference>
<evidence type="ECO:0000313" key="14">
    <source>
        <dbReference type="Proteomes" id="UP000612055"/>
    </source>
</evidence>
<dbReference type="InterPro" id="IPR001190">
    <property type="entry name" value="SRCR"/>
</dbReference>
<feature type="domain" description="SRCR" evidence="12">
    <location>
        <begin position="1086"/>
        <end position="1200"/>
    </location>
</feature>
<evidence type="ECO:0000259" key="12">
    <source>
        <dbReference type="PROSITE" id="PS50287"/>
    </source>
</evidence>
<keyword evidence="8" id="KW-1015">Disulfide bond</keyword>
<dbReference type="PANTHER" id="PTHR47466">
    <property type="match status" value="1"/>
</dbReference>
<dbReference type="CDD" id="cd12087">
    <property type="entry name" value="TM_EGFR-like"/>
    <property type="match status" value="1"/>
</dbReference>
<feature type="region of interest" description="Disordered" evidence="9">
    <location>
        <begin position="1552"/>
        <end position="1632"/>
    </location>
</feature>
<feature type="compositionally biased region" description="Pro residues" evidence="9">
    <location>
        <begin position="937"/>
        <end position="963"/>
    </location>
</feature>
<keyword evidence="7" id="KW-0482">Metalloprotease</keyword>
<keyword evidence="3" id="KW-0479">Metal-binding</keyword>
<organism evidence="13 14">
    <name type="scientific">Edaphochlamys debaryana</name>
    <dbReference type="NCBI Taxonomy" id="47281"/>
    <lineage>
        <taxon>Eukaryota</taxon>
        <taxon>Viridiplantae</taxon>
        <taxon>Chlorophyta</taxon>
        <taxon>core chlorophytes</taxon>
        <taxon>Chlorophyceae</taxon>
        <taxon>CS clade</taxon>
        <taxon>Chlamydomonadales</taxon>
        <taxon>Chlamydomonadales incertae sedis</taxon>
        <taxon>Edaphochlamys</taxon>
    </lineage>
</organism>
<dbReference type="SUPFAM" id="SSF55486">
    <property type="entry name" value="Metalloproteases ('zincins'), catalytic domain"/>
    <property type="match status" value="1"/>
</dbReference>
<keyword evidence="14" id="KW-1185">Reference proteome</keyword>
<reference evidence="13" key="1">
    <citation type="journal article" date="2020" name="bioRxiv">
        <title>Comparative genomics of Chlamydomonas.</title>
        <authorList>
            <person name="Craig R.J."/>
            <person name="Hasan A.R."/>
            <person name="Ness R.W."/>
            <person name="Keightley P.D."/>
        </authorList>
    </citation>
    <scope>NUCLEOTIDE SEQUENCE</scope>
    <source>
        <strain evidence="13">CCAP 11/70</strain>
    </source>
</reference>
<keyword evidence="2" id="KW-0645">Protease</keyword>
<dbReference type="Pfam" id="PF05572">
    <property type="entry name" value="Peptidase_M43"/>
    <property type="match status" value="1"/>
</dbReference>
<evidence type="ECO:0000256" key="7">
    <source>
        <dbReference type="ARBA" id="ARBA00023049"/>
    </source>
</evidence>
<evidence type="ECO:0000256" key="2">
    <source>
        <dbReference type="ARBA" id="ARBA00022670"/>
    </source>
</evidence>
<keyword evidence="10" id="KW-0472">Membrane</keyword>
<dbReference type="OrthoDB" id="536211at2759"/>
<dbReference type="Gene3D" id="3.10.250.10">
    <property type="entry name" value="SRCR-like domain"/>
    <property type="match status" value="1"/>
</dbReference>
<dbReference type="GO" id="GO:0046872">
    <property type="term" value="F:metal ion binding"/>
    <property type="evidence" value="ECO:0007669"/>
    <property type="project" value="UniProtKB-KW"/>
</dbReference>
<keyword evidence="10" id="KW-1133">Transmembrane helix</keyword>
<dbReference type="PROSITE" id="PS50287">
    <property type="entry name" value="SRCR_2"/>
    <property type="match status" value="1"/>
</dbReference>
<dbReference type="GO" id="GO:0008237">
    <property type="term" value="F:metallopeptidase activity"/>
    <property type="evidence" value="ECO:0007669"/>
    <property type="project" value="UniProtKB-KW"/>
</dbReference>
<feature type="region of interest" description="Disordered" evidence="9">
    <location>
        <begin position="827"/>
        <end position="850"/>
    </location>
</feature>
<dbReference type="PANTHER" id="PTHR47466:SF1">
    <property type="entry name" value="METALLOPROTEASE MEP1 (AFU_ORTHOLOGUE AFUA_1G07730)-RELATED"/>
    <property type="match status" value="1"/>
</dbReference>
<proteinExistence type="inferred from homology"/>
<keyword evidence="4 11" id="KW-0732">Signal</keyword>
<feature type="region of interest" description="Disordered" evidence="9">
    <location>
        <begin position="45"/>
        <end position="76"/>
    </location>
</feature>